<evidence type="ECO:0000313" key="3">
    <source>
        <dbReference type="EMBL" id="MBB6628862.1"/>
    </source>
</evidence>
<evidence type="ECO:0000313" key="4">
    <source>
        <dbReference type="Proteomes" id="UP000523955"/>
    </source>
</evidence>
<dbReference type="Proteomes" id="UP000523955">
    <property type="component" value="Unassembled WGS sequence"/>
</dbReference>
<dbReference type="RefSeq" id="WP_185253874.1">
    <property type="nucleotide sequence ID" value="NZ_JACKXE010000001.1"/>
</dbReference>
<proteinExistence type="predicted"/>
<sequence>MSDPIQDLEHFNEGMDVNPLPASEVRRRGNRLRRRNNALATVGGLAAVAIIAVPLALSASGQDSSAPDVGPATSSPSATPSPDAGPTWRQRIPDGFPLAEGFPATNGSDGSAVTVTSPTDVEVFPPCLGSGDQRTPPARTVDRASVTYVGESEDRREGVLAVYADQDAASAALQQLETDVARCPSQRGQNATYLFDALPSDLGEESFAWTVRVRQGGELSSELTVVQNVRVGNAIYALSYYGAGGANQDVIDFTQRLMTTDSAPTVSSLCVFAAEPCDLPSSSVGPEETAGATGTVDGTGTGSGDAAAIPADFPILDGYPDDASSEGGEYGIESASTDAPPLAFEACGKQAPALTGVERLSAGWTNPEDFRHRQLTRFADVAAADAWIDAVLQVYRDCPTESTSDGYTSVRTVLDGRQGDRSASAITGYELDGSPAPGLDVVTIVRVGPTVLVATTYGEGMAATDQDLADQAASDADAVATLVAAMCRWGDQGC</sequence>
<keyword evidence="2" id="KW-0472">Membrane</keyword>
<feature type="transmembrane region" description="Helical" evidence="2">
    <location>
        <begin position="36"/>
        <end position="57"/>
    </location>
</feature>
<keyword evidence="2" id="KW-1133">Transmembrane helix</keyword>
<feature type="region of interest" description="Disordered" evidence="1">
    <location>
        <begin position="1"/>
        <end position="29"/>
    </location>
</feature>
<keyword evidence="2" id="KW-0812">Transmembrane</keyword>
<accession>A0A7X0RIM7</accession>
<reference evidence="3 4" key="1">
    <citation type="submission" date="2020-08" db="EMBL/GenBank/DDBJ databases">
        <authorList>
            <person name="Seo M.-J."/>
        </authorList>
    </citation>
    <scope>NUCLEOTIDE SEQUENCE [LARGE SCALE GENOMIC DNA]</scope>
    <source>
        <strain evidence="3 4">KIGAM211</strain>
    </source>
</reference>
<gene>
    <name evidence="3" type="ORF">H5V45_16155</name>
</gene>
<evidence type="ECO:0008006" key="5">
    <source>
        <dbReference type="Google" id="ProtNLM"/>
    </source>
</evidence>
<feature type="region of interest" description="Disordered" evidence="1">
    <location>
        <begin position="281"/>
        <end position="304"/>
    </location>
</feature>
<feature type="compositionally biased region" description="Low complexity" evidence="1">
    <location>
        <begin position="71"/>
        <end position="82"/>
    </location>
</feature>
<comment type="caution">
    <text evidence="3">The sequence shown here is derived from an EMBL/GenBank/DDBJ whole genome shotgun (WGS) entry which is preliminary data.</text>
</comment>
<feature type="region of interest" description="Disordered" evidence="1">
    <location>
        <begin position="60"/>
        <end position="112"/>
    </location>
</feature>
<evidence type="ECO:0000256" key="2">
    <source>
        <dbReference type="SAM" id="Phobius"/>
    </source>
</evidence>
<dbReference type="AlphaFoldDB" id="A0A7X0RIM7"/>
<name>A0A7X0RIM7_9ACTN</name>
<dbReference type="EMBL" id="JACKXE010000001">
    <property type="protein sequence ID" value="MBB6628862.1"/>
    <property type="molecule type" value="Genomic_DNA"/>
</dbReference>
<evidence type="ECO:0000256" key="1">
    <source>
        <dbReference type="SAM" id="MobiDB-lite"/>
    </source>
</evidence>
<protein>
    <recommendedName>
        <fullName evidence="5">PknH-like extracellular domain-containing protein</fullName>
    </recommendedName>
</protein>
<organism evidence="3 4">
    <name type="scientific">Nocardioides luti</name>
    <dbReference type="NCBI Taxonomy" id="2761101"/>
    <lineage>
        <taxon>Bacteria</taxon>
        <taxon>Bacillati</taxon>
        <taxon>Actinomycetota</taxon>
        <taxon>Actinomycetes</taxon>
        <taxon>Propionibacteriales</taxon>
        <taxon>Nocardioidaceae</taxon>
        <taxon>Nocardioides</taxon>
    </lineage>
</organism>
<keyword evidence="4" id="KW-1185">Reference proteome</keyword>